<feature type="transmembrane region" description="Helical" evidence="2">
    <location>
        <begin position="131"/>
        <end position="149"/>
    </location>
</feature>
<dbReference type="EMBL" id="CP030118">
    <property type="protein sequence ID" value="QDL09467.1"/>
    <property type="molecule type" value="Genomic_DNA"/>
</dbReference>
<dbReference type="RefSeq" id="WP_169264024.1">
    <property type="nucleotide sequence ID" value="NZ_CAWOXK010000001.1"/>
</dbReference>
<keyword evidence="4" id="KW-1185">Reference proteome</keyword>
<dbReference type="Proteomes" id="UP000503129">
    <property type="component" value="Chromosome"/>
</dbReference>
<name>A0A856MJX1_9CYAN</name>
<evidence type="ECO:0000313" key="3">
    <source>
        <dbReference type="EMBL" id="QDL09467.1"/>
    </source>
</evidence>
<feature type="region of interest" description="Disordered" evidence="1">
    <location>
        <begin position="205"/>
        <end position="233"/>
    </location>
</feature>
<keyword evidence="2" id="KW-0812">Transmembrane</keyword>
<sequence>MAVARKSDVSATGGRLPTEVTSRKKRRPTQQKKASAKPEKAPEAKQLKTSKVDLPAVSTPVSTKKQRASSKKSSPSLQELAREASSAKKQTTTSLSDPSKQKASTVPVMPSAETVPSWLLRFYTLHRYSSIMAFALVSVTLVVYGWTVYSQQLWSQGYRKMQNLQRHERQLMTTNEVLKNKMAQEAERPPAKLVSPSPDKMIFLNPAPVESNSVPTTAPNSEIQQHTPNPLGY</sequence>
<evidence type="ECO:0008006" key="5">
    <source>
        <dbReference type="Google" id="ProtNLM"/>
    </source>
</evidence>
<proteinExistence type="predicted"/>
<feature type="compositionally biased region" description="Basic and acidic residues" evidence="1">
    <location>
        <begin position="36"/>
        <end position="46"/>
    </location>
</feature>
<feature type="compositionally biased region" description="Polar residues" evidence="1">
    <location>
        <begin position="87"/>
        <end position="104"/>
    </location>
</feature>
<feature type="region of interest" description="Disordered" evidence="1">
    <location>
        <begin position="1"/>
        <end position="108"/>
    </location>
</feature>
<organism evidence="3 4">
    <name type="scientific">Brasilonema sennae CENA114</name>
    <dbReference type="NCBI Taxonomy" id="415709"/>
    <lineage>
        <taxon>Bacteria</taxon>
        <taxon>Bacillati</taxon>
        <taxon>Cyanobacteriota</taxon>
        <taxon>Cyanophyceae</taxon>
        <taxon>Nostocales</taxon>
        <taxon>Scytonemataceae</taxon>
        <taxon>Brasilonema</taxon>
        <taxon>Bromeliae group (in: Brasilonema)</taxon>
    </lineage>
</organism>
<dbReference type="KEGG" id="bsen:DP114_17585"/>
<feature type="compositionally biased region" description="Polar residues" evidence="1">
    <location>
        <begin position="210"/>
        <end position="233"/>
    </location>
</feature>
<evidence type="ECO:0000313" key="4">
    <source>
        <dbReference type="Proteomes" id="UP000503129"/>
    </source>
</evidence>
<reference evidence="3 4" key="1">
    <citation type="submission" date="2018-06" db="EMBL/GenBank/DDBJ databases">
        <title>Comparative genomics of Brasilonema spp. strains.</title>
        <authorList>
            <person name="Alvarenga D.O."/>
            <person name="Fiore M.F."/>
            <person name="Varani A.M."/>
        </authorList>
    </citation>
    <scope>NUCLEOTIDE SEQUENCE [LARGE SCALE GENOMIC DNA]</scope>
    <source>
        <strain evidence="3 4">CENA114</strain>
    </source>
</reference>
<accession>A0A856MJX1</accession>
<protein>
    <recommendedName>
        <fullName evidence="5">Cell division protein FtsL</fullName>
    </recommendedName>
</protein>
<dbReference type="AlphaFoldDB" id="A0A856MJX1"/>
<keyword evidence="2" id="KW-1133">Transmembrane helix</keyword>
<gene>
    <name evidence="3" type="ORF">DP114_17585</name>
</gene>
<keyword evidence="2" id="KW-0472">Membrane</keyword>
<evidence type="ECO:0000256" key="2">
    <source>
        <dbReference type="SAM" id="Phobius"/>
    </source>
</evidence>
<evidence type="ECO:0000256" key="1">
    <source>
        <dbReference type="SAM" id="MobiDB-lite"/>
    </source>
</evidence>